<protein>
    <recommendedName>
        <fullName evidence="12">Menaquinol:cytochrome c reductase iron-sulfur subunit</fullName>
    </recommendedName>
    <alternativeName>
        <fullName evidence="14">Cytochrome bc complex, iron-sulfur subunit</fullName>
    </alternativeName>
    <alternativeName>
        <fullName evidence="13">Rieske iron-sulfur protein QcrA</fullName>
    </alternativeName>
</protein>
<keyword evidence="7" id="KW-0408">Iron</keyword>
<keyword evidence="15" id="KW-0472">Membrane</keyword>
<comment type="function">
    <text evidence="10">Component of the menaquinol:cytochrome c reductase complex. The Rieske protein is a high potential 2Fe-2S protein.</text>
</comment>
<dbReference type="InterPro" id="IPR014349">
    <property type="entry name" value="Rieske_Fe-S_prot"/>
</dbReference>
<evidence type="ECO:0000256" key="12">
    <source>
        <dbReference type="ARBA" id="ARBA00067741"/>
    </source>
</evidence>
<gene>
    <name evidence="18" type="ORF">B4109_1763</name>
    <name evidence="19" type="ORF">D9548_01615</name>
    <name evidence="17" type="ORF">GS8_1901</name>
</gene>
<evidence type="ECO:0000313" key="21">
    <source>
        <dbReference type="Proteomes" id="UP000266922"/>
    </source>
</evidence>
<evidence type="ECO:0000256" key="8">
    <source>
        <dbReference type="ARBA" id="ARBA00023014"/>
    </source>
</evidence>
<dbReference type="PROSITE" id="PS51296">
    <property type="entry name" value="RIESKE"/>
    <property type="match status" value="1"/>
</dbReference>
<keyword evidence="22" id="KW-1185">Reference proteome</keyword>
<dbReference type="InterPro" id="IPR017941">
    <property type="entry name" value="Rieske_2Fe-2S"/>
</dbReference>
<keyword evidence="3" id="KW-0001">2Fe-2S</keyword>
<dbReference type="OrthoDB" id="9767869at2"/>
<dbReference type="Proteomes" id="UP000075424">
    <property type="component" value="Unassembled WGS sequence"/>
</dbReference>
<reference evidence="18 20" key="1">
    <citation type="submission" date="2016-01" db="EMBL/GenBank/DDBJ databases">
        <title>Draft Genome Sequences of Seven Thermophilic Sporeformers Isolated from Foods.</title>
        <authorList>
            <person name="Berendsen E.M."/>
            <person name="Wells-Bennik M.H."/>
            <person name="Krawcyk A.O."/>
            <person name="De Jong A."/>
            <person name="Holsappel S."/>
            <person name="Eijlander R.T."/>
            <person name="Kuipers O.P."/>
        </authorList>
    </citation>
    <scope>NUCLEOTIDE SEQUENCE [LARGE SCALE GENOMIC DNA]</scope>
    <source>
        <strain evidence="18 20">B4109</strain>
    </source>
</reference>
<dbReference type="GO" id="GO:0051537">
    <property type="term" value="F:2 iron, 2 sulfur cluster binding"/>
    <property type="evidence" value="ECO:0007669"/>
    <property type="project" value="UniProtKB-KW"/>
</dbReference>
<evidence type="ECO:0000256" key="10">
    <source>
        <dbReference type="ARBA" id="ARBA00055683"/>
    </source>
</evidence>
<dbReference type="InterPro" id="IPR036922">
    <property type="entry name" value="Rieske_2Fe-2S_sf"/>
</dbReference>
<dbReference type="Pfam" id="PF00355">
    <property type="entry name" value="Rieske"/>
    <property type="match status" value="1"/>
</dbReference>
<dbReference type="GO" id="GO:0046872">
    <property type="term" value="F:metal ion binding"/>
    <property type="evidence" value="ECO:0007669"/>
    <property type="project" value="UniProtKB-KW"/>
</dbReference>
<keyword evidence="15" id="KW-0812">Transmembrane</keyword>
<evidence type="ECO:0000313" key="20">
    <source>
        <dbReference type="Proteomes" id="UP000075424"/>
    </source>
</evidence>
<organism evidence="18 20">
    <name type="scientific">Geobacillus stearothermophilus</name>
    <name type="common">Bacillus stearothermophilus</name>
    <dbReference type="NCBI Taxonomy" id="1422"/>
    <lineage>
        <taxon>Bacteria</taxon>
        <taxon>Bacillati</taxon>
        <taxon>Bacillota</taxon>
        <taxon>Bacilli</taxon>
        <taxon>Bacillales</taxon>
        <taxon>Anoxybacillaceae</taxon>
        <taxon>Geobacillus</taxon>
    </lineage>
</organism>
<dbReference type="InterPro" id="IPR006311">
    <property type="entry name" value="TAT_signal"/>
</dbReference>
<comment type="similarity">
    <text evidence="1">Belongs to the Rieske iron-sulfur protein family.</text>
</comment>
<dbReference type="EMBL" id="LUCS01000028">
    <property type="protein sequence ID" value="KAF6509744.1"/>
    <property type="molecule type" value="Genomic_DNA"/>
</dbReference>
<reference evidence="19 21" key="3">
    <citation type="submission" date="2018-10" db="EMBL/GenBank/DDBJ databases">
        <title>Geobacillus stearothermophilus in processing lines of powdered infant formula.</title>
        <authorList>
            <person name="Rhee M.S."/>
            <person name="Choi I.-G."/>
            <person name="Cho T.J."/>
            <person name="Park B."/>
        </authorList>
    </citation>
    <scope>NUCLEOTIDE SEQUENCE [LARGE SCALE GENOMIC DNA]</scope>
    <source>
        <strain evidence="19 21">FHS-PPGT130</strain>
    </source>
</reference>
<dbReference type="PANTHER" id="PTHR10134">
    <property type="entry name" value="CYTOCHROME B-C1 COMPLEX SUBUNIT RIESKE, MITOCHONDRIAL"/>
    <property type="match status" value="1"/>
</dbReference>
<dbReference type="EMBL" id="RCTJ01000002">
    <property type="protein sequence ID" value="RLQ15134.1"/>
    <property type="molecule type" value="Genomic_DNA"/>
</dbReference>
<evidence type="ECO:0000256" key="9">
    <source>
        <dbReference type="ARBA" id="ARBA00023157"/>
    </source>
</evidence>
<evidence type="ECO:0000256" key="1">
    <source>
        <dbReference type="ARBA" id="ARBA00010651"/>
    </source>
</evidence>
<name>A0A0K9HPZ2_GEOSE</name>
<dbReference type="AlphaFoldDB" id="A0A0K9HPZ2"/>
<evidence type="ECO:0000256" key="6">
    <source>
        <dbReference type="ARBA" id="ARBA00023002"/>
    </source>
</evidence>
<evidence type="ECO:0000256" key="5">
    <source>
        <dbReference type="ARBA" id="ARBA00022982"/>
    </source>
</evidence>
<evidence type="ECO:0000259" key="16">
    <source>
        <dbReference type="PROSITE" id="PS51296"/>
    </source>
</evidence>
<keyword evidence="8" id="KW-0411">Iron-sulfur</keyword>
<evidence type="ECO:0000256" key="7">
    <source>
        <dbReference type="ARBA" id="ARBA00023004"/>
    </source>
</evidence>
<dbReference type="GO" id="GO:0016705">
    <property type="term" value="F:oxidoreductase activity, acting on paired donors, with incorporation or reduction of molecular oxygen"/>
    <property type="evidence" value="ECO:0007669"/>
    <property type="project" value="UniProtKB-ARBA"/>
</dbReference>
<evidence type="ECO:0000313" key="17">
    <source>
        <dbReference type="EMBL" id="KAF6509744.1"/>
    </source>
</evidence>
<dbReference type="SUPFAM" id="SSF50022">
    <property type="entry name" value="ISP domain"/>
    <property type="match status" value="1"/>
</dbReference>
<dbReference type="PROSITE" id="PS51318">
    <property type="entry name" value="TAT"/>
    <property type="match status" value="1"/>
</dbReference>
<accession>A0A0K9HPZ2</accession>
<evidence type="ECO:0000313" key="22">
    <source>
        <dbReference type="Proteomes" id="UP000773850"/>
    </source>
</evidence>
<dbReference type="Gene3D" id="2.102.10.10">
    <property type="entry name" value="Rieske [2Fe-2S] iron-sulphur domain"/>
    <property type="match status" value="1"/>
</dbReference>
<evidence type="ECO:0000256" key="11">
    <source>
        <dbReference type="ARBA" id="ARBA00064458"/>
    </source>
</evidence>
<comment type="subunit">
    <text evidence="11">The main subunits of the menaquinol:cytochrome c complex are a Rieske-type iron-sulfur protein (QcrA), a cytochrome b (QcrB) and a cytochrome c (QcrC).</text>
</comment>
<dbReference type="Proteomes" id="UP000266922">
    <property type="component" value="Unassembled WGS sequence"/>
</dbReference>
<dbReference type="RefSeq" id="WP_033014012.1">
    <property type="nucleotide sequence ID" value="NZ_CBCSGJ010000005.1"/>
</dbReference>
<dbReference type="GeneID" id="89611890"/>
<dbReference type="CDD" id="cd03467">
    <property type="entry name" value="Rieske"/>
    <property type="match status" value="1"/>
</dbReference>
<evidence type="ECO:0000256" key="3">
    <source>
        <dbReference type="ARBA" id="ARBA00022714"/>
    </source>
</evidence>
<keyword evidence="5" id="KW-0249">Electron transport</keyword>
<evidence type="ECO:0000256" key="14">
    <source>
        <dbReference type="ARBA" id="ARBA00076330"/>
    </source>
</evidence>
<comment type="caution">
    <text evidence="18">The sequence shown here is derived from an EMBL/GenBank/DDBJ whole genome shotgun (WGS) entry which is preliminary data.</text>
</comment>
<evidence type="ECO:0000256" key="15">
    <source>
        <dbReference type="SAM" id="Phobius"/>
    </source>
</evidence>
<keyword evidence="4" id="KW-0479">Metal-binding</keyword>
<keyword evidence="2" id="KW-0813">Transport</keyword>
<reference evidence="17 22" key="2">
    <citation type="submission" date="2016-03" db="EMBL/GenBank/DDBJ databases">
        <title>Spore heat resistance.</title>
        <authorList>
            <person name="Boekhorst J."/>
            <person name="Berendsen E.M."/>
            <person name="Wells-Bennik M.H."/>
            <person name="Kuipers O.P."/>
        </authorList>
    </citation>
    <scope>NUCLEOTIDE SEQUENCE [LARGE SCALE GENOMIC DNA]</scope>
    <source>
        <strain evidence="17 22">GS8</strain>
    </source>
</reference>
<dbReference type="FunFam" id="2.102.10.10:FF:000006">
    <property type="entry name" value="Menaquinol-cytochrome c reductase, iron-sulfur subunit"/>
    <property type="match status" value="1"/>
</dbReference>
<evidence type="ECO:0000313" key="18">
    <source>
        <dbReference type="EMBL" id="KYD24908.1"/>
    </source>
</evidence>
<dbReference type="Proteomes" id="UP000773850">
    <property type="component" value="Unassembled WGS sequence"/>
</dbReference>
<proteinExistence type="inferred from homology"/>
<evidence type="ECO:0000256" key="4">
    <source>
        <dbReference type="ARBA" id="ARBA00022723"/>
    </source>
</evidence>
<feature type="domain" description="Rieske" evidence="16">
    <location>
        <begin position="87"/>
        <end position="160"/>
    </location>
</feature>
<dbReference type="EMBL" id="LQYV01000091">
    <property type="protein sequence ID" value="KYD24908.1"/>
    <property type="molecule type" value="Genomic_DNA"/>
</dbReference>
<keyword evidence="6" id="KW-0560">Oxidoreductase</keyword>
<keyword evidence="15" id="KW-1133">Transmembrane helix</keyword>
<evidence type="ECO:0000256" key="13">
    <source>
        <dbReference type="ARBA" id="ARBA00075320"/>
    </source>
</evidence>
<feature type="transmembrane region" description="Helical" evidence="15">
    <location>
        <begin position="12"/>
        <end position="34"/>
    </location>
</feature>
<evidence type="ECO:0000256" key="2">
    <source>
        <dbReference type="ARBA" id="ARBA00022448"/>
    </source>
</evidence>
<evidence type="ECO:0000313" key="19">
    <source>
        <dbReference type="EMBL" id="RLQ15134.1"/>
    </source>
</evidence>
<sequence>MSDNKHRVTRRQFLNYTLTGVGGFMAAGMLMPMLRFAFDPVLKDEAGTEMVAVADVKEITTEPKRFDFKVKVKDAWYESEEPKSAWVYKDEKGDIIALSPICKHLGCTVDWNTDKEHPNHFFCPCHYGLYTKDGTNVPGTPPQAPLDRYEYKVKDGKLYLGKAKPRKEA</sequence>
<dbReference type="GO" id="GO:0004497">
    <property type="term" value="F:monooxygenase activity"/>
    <property type="evidence" value="ECO:0007669"/>
    <property type="project" value="UniProtKB-ARBA"/>
</dbReference>
<dbReference type="PATRIC" id="fig|1422.14.peg.2570"/>
<keyword evidence="9" id="KW-1015">Disulfide bond</keyword>